<dbReference type="EMBL" id="BAAARV010000021">
    <property type="protein sequence ID" value="GAA2341922.1"/>
    <property type="molecule type" value="Genomic_DNA"/>
</dbReference>
<sequence>MPTLVTINALDLYGDDTDEQQRRYEGVEALLRELDADIIAVQELRVPRPAPTPRRVQRAAAAARLLRHAEAAQQVGAQVRLRRLAEAVGRRCDTGDRTDNLLLGVGGGVHHVGLLWNDDTVAALPGRVQRFGRDAGMWHSMVTAVFDLGNGVLARVGSVHLPPFDQTWAIRDTSQILRAIHADTLPGFLGGDFNNLSAVKVADPAAPGAEAYFDPDPYAGLAWHPQHVYQLDADGVADRRAAHRLEAEHLGRMHDCAVLTGQPWTPDDRAPPQRRASTPAAGPLVRHPPRPGRGGPPALGRPRRAGWRPD</sequence>
<dbReference type="InterPro" id="IPR005135">
    <property type="entry name" value="Endo/exonuclease/phosphatase"/>
</dbReference>
<organism evidence="3 4">
    <name type="scientific">Dactylosporangium salmoneum</name>
    <dbReference type="NCBI Taxonomy" id="53361"/>
    <lineage>
        <taxon>Bacteria</taxon>
        <taxon>Bacillati</taxon>
        <taxon>Actinomycetota</taxon>
        <taxon>Actinomycetes</taxon>
        <taxon>Micromonosporales</taxon>
        <taxon>Micromonosporaceae</taxon>
        <taxon>Dactylosporangium</taxon>
    </lineage>
</organism>
<accession>A0ABP5SYW5</accession>
<feature type="compositionally biased region" description="Basic residues" evidence="1">
    <location>
        <begin position="301"/>
        <end position="310"/>
    </location>
</feature>
<dbReference type="Pfam" id="PF03372">
    <property type="entry name" value="Exo_endo_phos"/>
    <property type="match status" value="1"/>
</dbReference>
<evidence type="ECO:0000259" key="2">
    <source>
        <dbReference type="Pfam" id="PF03372"/>
    </source>
</evidence>
<evidence type="ECO:0000313" key="4">
    <source>
        <dbReference type="Proteomes" id="UP001501444"/>
    </source>
</evidence>
<feature type="domain" description="Endonuclease/exonuclease/phosphatase" evidence="2">
    <location>
        <begin position="22"/>
        <end position="195"/>
    </location>
</feature>
<dbReference type="InterPro" id="IPR036691">
    <property type="entry name" value="Endo/exonu/phosph_ase_sf"/>
</dbReference>
<name>A0ABP5SYW5_9ACTN</name>
<protein>
    <recommendedName>
        <fullName evidence="2">Endonuclease/exonuclease/phosphatase domain-containing protein</fullName>
    </recommendedName>
</protein>
<dbReference type="SUPFAM" id="SSF56219">
    <property type="entry name" value="DNase I-like"/>
    <property type="match status" value="1"/>
</dbReference>
<evidence type="ECO:0000256" key="1">
    <source>
        <dbReference type="SAM" id="MobiDB-lite"/>
    </source>
</evidence>
<reference evidence="4" key="1">
    <citation type="journal article" date="2019" name="Int. J. Syst. Evol. Microbiol.">
        <title>The Global Catalogue of Microorganisms (GCM) 10K type strain sequencing project: providing services to taxonomists for standard genome sequencing and annotation.</title>
        <authorList>
            <consortium name="The Broad Institute Genomics Platform"/>
            <consortium name="The Broad Institute Genome Sequencing Center for Infectious Disease"/>
            <person name="Wu L."/>
            <person name="Ma J."/>
        </authorList>
    </citation>
    <scope>NUCLEOTIDE SEQUENCE [LARGE SCALE GENOMIC DNA]</scope>
    <source>
        <strain evidence="4">JCM 3272</strain>
    </source>
</reference>
<evidence type="ECO:0000313" key="3">
    <source>
        <dbReference type="EMBL" id="GAA2341922.1"/>
    </source>
</evidence>
<feature type="region of interest" description="Disordered" evidence="1">
    <location>
        <begin position="261"/>
        <end position="310"/>
    </location>
</feature>
<comment type="caution">
    <text evidence="3">The sequence shown here is derived from an EMBL/GenBank/DDBJ whole genome shotgun (WGS) entry which is preliminary data.</text>
</comment>
<gene>
    <name evidence="3" type="ORF">GCM10010170_025740</name>
</gene>
<dbReference type="Proteomes" id="UP001501444">
    <property type="component" value="Unassembled WGS sequence"/>
</dbReference>
<keyword evidence="4" id="KW-1185">Reference proteome</keyword>
<dbReference type="Gene3D" id="3.60.10.10">
    <property type="entry name" value="Endonuclease/exonuclease/phosphatase"/>
    <property type="match status" value="1"/>
</dbReference>
<dbReference type="RefSeq" id="WP_344612543.1">
    <property type="nucleotide sequence ID" value="NZ_BAAARV010000021.1"/>
</dbReference>
<proteinExistence type="predicted"/>